<evidence type="ECO:0008006" key="4">
    <source>
        <dbReference type="Google" id="ProtNLM"/>
    </source>
</evidence>
<evidence type="ECO:0000313" key="3">
    <source>
        <dbReference type="Proteomes" id="UP001617351"/>
    </source>
</evidence>
<feature type="region of interest" description="Disordered" evidence="1">
    <location>
        <begin position="1"/>
        <end position="38"/>
    </location>
</feature>
<dbReference type="EMBL" id="JBIUYY010000003">
    <property type="protein sequence ID" value="MFJ2821071.1"/>
    <property type="molecule type" value="Genomic_DNA"/>
</dbReference>
<protein>
    <recommendedName>
        <fullName evidence="4">Transposase</fullName>
    </recommendedName>
</protein>
<evidence type="ECO:0000313" key="2">
    <source>
        <dbReference type="EMBL" id="MFJ2821071.1"/>
    </source>
</evidence>
<sequence length="110" mass="11809">MTTAQHRAMYPRSIDSDGGDVRTGTTRAGSWTYVPAPAHGGPGAGPVLRRGADEVVLHYAAPALETLLATLRRVEVACMRRWQAMARPAVPATAPFDVSGREYPGQSHRV</sequence>
<reference evidence="2 3" key="1">
    <citation type="submission" date="2024-10" db="EMBL/GenBank/DDBJ databases">
        <title>The Natural Products Discovery Center: Release of the First 8490 Sequenced Strains for Exploring Actinobacteria Biosynthetic Diversity.</title>
        <authorList>
            <person name="Kalkreuter E."/>
            <person name="Kautsar S.A."/>
            <person name="Yang D."/>
            <person name="Bader C.D."/>
            <person name="Teijaro C.N."/>
            <person name="Fluegel L."/>
            <person name="Davis C.M."/>
            <person name="Simpson J.R."/>
            <person name="Lauterbach L."/>
            <person name="Steele A.D."/>
            <person name="Gui C."/>
            <person name="Meng S."/>
            <person name="Li G."/>
            <person name="Viehrig K."/>
            <person name="Ye F."/>
            <person name="Su P."/>
            <person name="Kiefer A.F."/>
            <person name="Nichols A."/>
            <person name="Cepeda A.J."/>
            <person name="Yan W."/>
            <person name="Fan B."/>
            <person name="Jiang Y."/>
            <person name="Adhikari A."/>
            <person name="Zheng C.-J."/>
            <person name="Schuster L."/>
            <person name="Cowan T.M."/>
            <person name="Smanski M.J."/>
            <person name="Chevrette M.G."/>
            <person name="De Carvalho L.P.S."/>
            <person name="Shen B."/>
        </authorList>
    </citation>
    <scope>NUCLEOTIDE SEQUENCE [LARGE SCALE GENOMIC DNA]</scope>
    <source>
        <strain evidence="2 3">NPDC087220</strain>
    </source>
</reference>
<evidence type="ECO:0000256" key="1">
    <source>
        <dbReference type="SAM" id="MobiDB-lite"/>
    </source>
</evidence>
<keyword evidence="3" id="KW-1185">Reference proteome</keyword>
<accession>A0ABW8ECV6</accession>
<gene>
    <name evidence="2" type="ORF">ACIO7M_08170</name>
</gene>
<proteinExistence type="predicted"/>
<dbReference type="RefSeq" id="WP_365510606.1">
    <property type="nucleotide sequence ID" value="NZ_JBFANW010000248.1"/>
</dbReference>
<dbReference type="Proteomes" id="UP001617351">
    <property type="component" value="Unassembled WGS sequence"/>
</dbReference>
<comment type="caution">
    <text evidence="2">The sequence shown here is derived from an EMBL/GenBank/DDBJ whole genome shotgun (WGS) entry which is preliminary data.</text>
</comment>
<organism evidence="2 3">
    <name type="scientific">Streptomyces toxytricini</name>
    <name type="common">Actinomyces toxytricini</name>
    <dbReference type="NCBI Taxonomy" id="67369"/>
    <lineage>
        <taxon>Bacteria</taxon>
        <taxon>Bacillati</taxon>
        <taxon>Actinomycetota</taxon>
        <taxon>Actinomycetes</taxon>
        <taxon>Kitasatosporales</taxon>
        <taxon>Streptomycetaceae</taxon>
        <taxon>Streptomyces</taxon>
    </lineage>
</organism>
<name>A0ABW8ECV6_STRT5</name>